<proteinExistence type="predicted"/>
<accession>A0A1A9ZLH3</accession>
<name>A0A1A9ZLH3_GLOPL</name>
<protein>
    <submittedName>
        <fullName evidence="1">Uncharacterized protein</fullName>
    </submittedName>
</protein>
<reference evidence="1" key="2">
    <citation type="submission" date="2020-05" db="UniProtKB">
        <authorList>
            <consortium name="EnsemblMetazoa"/>
        </authorList>
    </citation>
    <scope>IDENTIFICATION</scope>
    <source>
        <strain evidence="1">IAEA</strain>
    </source>
</reference>
<dbReference type="VEuPathDB" id="VectorBase:GPAI018341"/>
<evidence type="ECO:0000313" key="1">
    <source>
        <dbReference type="EnsemblMetazoa" id="GPAI018341-PA"/>
    </source>
</evidence>
<dbReference type="Proteomes" id="UP000092445">
    <property type="component" value="Unassembled WGS sequence"/>
</dbReference>
<organism evidence="1 2">
    <name type="scientific">Glossina pallidipes</name>
    <name type="common">Tsetse fly</name>
    <dbReference type="NCBI Taxonomy" id="7398"/>
    <lineage>
        <taxon>Eukaryota</taxon>
        <taxon>Metazoa</taxon>
        <taxon>Ecdysozoa</taxon>
        <taxon>Arthropoda</taxon>
        <taxon>Hexapoda</taxon>
        <taxon>Insecta</taxon>
        <taxon>Pterygota</taxon>
        <taxon>Neoptera</taxon>
        <taxon>Endopterygota</taxon>
        <taxon>Diptera</taxon>
        <taxon>Brachycera</taxon>
        <taxon>Muscomorpha</taxon>
        <taxon>Hippoboscoidea</taxon>
        <taxon>Glossinidae</taxon>
        <taxon>Glossina</taxon>
    </lineage>
</organism>
<dbReference type="AlphaFoldDB" id="A0A1A9ZLH3"/>
<reference evidence="2" key="1">
    <citation type="submission" date="2014-03" db="EMBL/GenBank/DDBJ databases">
        <authorList>
            <person name="Aksoy S."/>
            <person name="Warren W."/>
            <person name="Wilson R.K."/>
        </authorList>
    </citation>
    <scope>NUCLEOTIDE SEQUENCE [LARGE SCALE GENOMIC DNA]</scope>
    <source>
        <strain evidence="2">IAEA</strain>
    </source>
</reference>
<keyword evidence="2" id="KW-1185">Reference proteome</keyword>
<sequence>MAVAKDLIELHYYIDICVPKVATKMLDSEQFVLGNMMEYLTAETSPSSSSFSSYVTRTENL</sequence>
<evidence type="ECO:0000313" key="2">
    <source>
        <dbReference type="Proteomes" id="UP000092445"/>
    </source>
</evidence>
<dbReference type="EnsemblMetazoa" id="GPAI018341-RA">
    <property type="protein sequence ID" value="GPAI018341-PA"/>
    <property type="gene ID" value="GPAI018341"/>
</dbReference>